<dbReference type="Proteomes" id="UP000653056">
    <property type="component" value="Unassembled WGS sequence"/>
</dbReference>
<gene>
    <name evidence="1" type="ORF">GCM10007160_29070</name>
</gene>
<dbReference type="SUPFAM" id="SSF55781">
    <property type="entry name" value="GAF domain-like"/>
    <property type="match status" value="1"/>
</dbReference>
<sequence length="69" mass="6931">MNAVSSEVTQDRAYLTSLGLGFLGALGIVDAAQPLLDGLAERSGELVRLAVAEELAGSASASNLLRGGS</sequence>
<proteinExistence type="predicted"/>
<reference evidence="2" key="1">
    <citation type="journal article" date="2019" name="Int. J. Syst. Evol. Microbiol.">
        <title>The Global Catalogue of Microorganisms (GCM) 10K type strain sequencing project: providing services to taxonomists for standard genome sequencing and annotation.</title>
        <authorList>
            <consortium name="The Broad Institute Genomics Platform"/>
            <consortium name="The Broad Institute Genome Sequencing Center for Infectious Disease"/>
            <person name="Wu L."/>
            <person name="Ma J."/>
        </authorList>
    </citation>
    <scope>NUCLEOTIDE SEQUENCE [LARGE SCALE GENOMIC DNA]</scope>
    <source>
        <strain evidence="2">KCTC 22228</strain>
    </source>
</reference>
<dbReference type="EMBL" id="BMXS01000015">
    <property type="protein sequence ID" value="GGX99547.1"/>
    <property type="molecule type" value="Genomic_DNA"/>
</dbReference>
<keyword evidence="2" id="KW-1185">Reference proteome</keyword>
<name>A0ABQ2YYG7_9GAMM</name>
<evidence type="ECO:0000313" key="2">
    <source>
        <dbReference type="Proteomes" id="UP000653056"/>
    </source>
</evidence>
<comment type="caution">
    <text evidence="1">The sequence shown here is derived from an EMBL/GenBank/DDBJ whole genome shotgun (WGS) entry which is preliminary data.</text>
</comment>
<organism evidence="1 2">
    <name type="scientific">Litchfieldella qijiaojingensis</name>
    <dbReference type="NCBI Taxonomy" id="980347"/>
    <lineage>
        <taxon>Bacteria</taxon>
        <taxon>Pseudomonadati</taxon>
        <taxon>Pseudomonadota</taxon>
        <taxon>Gammaproteobacteria</taxon>
        <taxon>Oceanospirillales</taxon>
        <taxon>Halomonadaceae</taxon>
        <taxon>Litchfieldella</taxon>
    </lineage>
</organism>
<protein>
    <submittedName>
        <fullName evidence="1">Uncharacterized protein</fullName>
    </submittedName>
</protein>
<accession>A0ABQ2YYG7</accession>
<evidence type="ECO:0000313" key="1">
    <source>
        <dbReference type="EMBL" id="GGX99547.1"/>
    </source>
</evidence>